<feature type="region of interest" description="Disordered" evidence="7">
    <location>
        <begin position="278"/>
        <end position="340"/>
    </location>
</feature>
<evidence type="ECO:0000256" key="7">
    <source>
        <dbReference type="SAM" id="MobiDB-lite"/>
    </source>
</evidence>
<name>A0A1X6YW87_9RHOB</name>
<sequence>MSKSPLKIYAPTFGGIAVLLGGAYVFADQFVAETPAVGFGVSAAHAQSAAGASVDAADGAPSVPEPADMEKVADGSDAMEAADGASRHQAAAPSRDGGYGLGRAALEEEVAAWDIDIRPDGQGLPEGEGDVWTGEELYVAQCATCHGDFGEGAGRWPQLALGMGTLTSDDPVKTVGSYWPYLSTVWDYVHRAMPFGAAQTLSDDEVYAITAYILYLNELVEDDFVLSSSSFADVEMPNAGNFFMDDRPDTELTAFSGEVCMENCKEDVQITARARVLDVTPDAGGGEGTDPTQTPTMDEAMDGGGQEDASAPAAAAPETGVAETADAASEAPDAGATQTAAADPALVEAGAAVFRKCQACHQVGDGAANRVGPQLNGLIGRTVGGLDGYSYSGVFADAAAEGVVWTEAHLAEFLSDPRGTYQGTKMSFAGLRSADEIAAVTAYIEAEGTE</sequence>
<evidence type="ECO:0000256" key="5">
    <source>
        <dbReference type="ARBA" id="ARBA00023004"/>
    </source>
</evidence>
<keyword evidence="5 6" id="KW-0408">Iron</keyword>
<dbReference type="GO" id="GO:0009055">
    <property type="term" value="F:electron transfer activity"/>
    <property type="evidence" value="ECO:0007669"/>
    <property type="project" value="InterPro"/>
</dbReference>
<accession>A0A1X6YW87</accession>
<organism evidence="9 10">
    <name type="scientific">Roseivivax jejudonensis</name>
    <dbReference type="NCBI Taxonomy" id="1529041"/>
    <lineage>
        <taxon>Bacteria</taxon>
        <taxon>Pseudomonadati</taxon>
        <taxon>Pseudomonadota</taxon>
        <taxon>Alphaproteobacteria</taxon>
        <taxon>Rhodobacterales</taxon>
        <taxon>Roseobacteraceae</taxon>
        <taxon>Roseivivax</taxon>
    </lineage>
</organism>
<evidence type="ECO:0000259" key="8">
    <source>
        <dbReference type="PROSITE" id="PS51007"/>
    </source>
</evidence>
<evidence type="ECO:0000256" key="2">
    <source>
        <dbReference type="ARBA" id="ARBA00022617"/>
    </source>
</evidence>
<evidence type="ECO:0000313" key="10">
    <source>
        <dbReference type="Proteomes" id="UP000193570"/>
    </source>
</evidence>
<protein>
    <submittedName>
        <fullName evidence="9">Cytochrome c2</fullName>
    </submittedName>
</protein>
<evidence type="ECO:0000256" key="3">
    <source>
        <dbReference type="ARBA" id="ARBA00022723"/>
    </source>
</evidence>
<proteinExistence type="predicted"/>
<keyword evidence="10" id="KW-1185">Reference proteome</keyword>
<evidence type="ECO:0000256" key="1">
    <source>
        <dbReference type="ARBA" id="ARBA00022448"/>
    </source>
</evidence>
<dbReference type="RefSeq" id="WP_085791232.1">
    <property type="nucleotide sequence ID" value="NZ_FWFK01000002.1"/>
</dbReference>
<dbReference type="InterPro" id="IPR036909">
    <property type="entry name" value="Cyt_c-like_dom_sf"/>
</dbReference>
<dbReference type="Proteomes" id="UP000193570">
    <property type="component" value="Unassembled WGS sequence"/>
</dbReference>
<dbReference type="PROSITE" id="PS51007">
    <property type="entry name" value="CYTC"/>
    <property type="match status" value="2"/>
</dbReference>
<feature type="compositionally biased region" description="Low complexity" evidence="7">
    <location>
        <begin position="309"/>
        <end position="340"/>
    </location>
</feature>
<evidence type="ECO:0000256" key="6">
    <source>
        <dbReference type="PROSITE-ProRule" id="PRU00433"/>
    </source>
</evidence>
<dbReference type="GO" id="GO:0046872">
    <property type="term" value="F:metal ion binding"/>
    <property type="evidence" value="ECO:0007669"/>
    <property type="project" value="UniProtKB-KW"/>
</dbReference>
<gene>
    <name evidence="9" type="ORF">ROJ8625_01513</name>
</gene>
<dbReference type="InterPro" id="IPR009056">
    <property type="entry name" value="Cyt_c-like_dom"/>
</dbReference>
<feature type="region of interest" description="Disordered" evidence="7">
    <location>
        <begin position="79"/>
        <end position="98"/>
    </location>
</feature>
<feature type="domain" description="Cytochrome c" evidence="8">
    <location>
        <begin position="345"/>
        <end position="448"/>
    </location>
</feature>
<feature type="domain" description="Cytochrome c" evidence="8">
    <location>
        <begin position="129"/>
        <end position="217"/>
    </location>
</feature>
<dbReference type="InterPro" id="IPR002327">
    <property type="entry name" value="Cyt_c_1A/1B"/>
</dbReference>
<keyword evidence="1" id="KW-0813">Transport</keyword>
<keyword evidence="2 6" id="KW-0349">Heme</keyword>
<dbReference type="GO" id="GO:0020037">
    <property type="term" value="F:heme binding"/>
    <property type="evidence" value="ECO:0007669"/>
    <property type="project" value="InterPro"/>
</dbReference>
<dbReference type="Pfam" id="PF00034">
    <property type="entry name" value="Cytochrom_C"/>
    <property type="match status" value="1"/>
</dbReference>
<dbReference type="EMBL" id="FWFK01000002">
    <property type="protein sequence ID" value="SLN32624.1"/>
    <property type="molecule type" value="Genomic_DNA"/>
</dbReference>
<dbReference type="OrthoDB" id="9779283at2"/>
<keyword evidence="3 6" id="KW-0479">Metal-binding</keyword>
<dbReference type="PANTHER" id="PTHR11961">
    <property type="entry name" value="CYTOCHROME C"/>
    <property type="match status" value="1"/>
</dbReference>
<reference evidence="9 10" key="1">
    <citation type="submission" date="2017-03" db="EMBL/GenBank/DDBJ databases">
        <authorList>
            <person name="Afonso C.L."/>
            <person name="Miller P.J."/>
            <person name="Scott M.A."/>
            <person name="Spackman E."/>
            <person name="Goraichik I."/>
            <person name="Dimitrov K.M."/>
            <person name="Suarez D.L."/>
            <person name="Swayne D.E."/>
        </authorList>
    </citation>
    <scope>NUCLEOTIDE SEQUENCE [LARGE SCALE GENOMIC DNA]</scope>
    <source>
        <strain evidence="9 10">CECT 8625</strain>
    </source>
</reference>
<dbReference type="Gene3D" id="1.10.760.10">
    <property type="entry name" value="Cytochrome c-like domain"/>
    <property type="match status" value="2"/>
</dbReference>
<evidence type="ECO:0000313" key="9">
    <source>
        <dbReference type="EMBL" id="SLN32624.1"/>
    </source>
</evidence>
<dbReference type="AlphaFoldDB" id="A0A1X6YW87"/>
<dbReference type="SUPFAM" id="SSF46626">
    <property type="entry name" value="Cytochrome c"/>
    <property type="match status" value="2"/>
</dbReference>
<keyword evidence="4" id="KW-0249">Electron transport</keyword>
<evidence type="ECO:0000256" key="4">
    <source>
        <dbReference type="ARBA" id="ARBA00022982"/>
    </source>
</evidence>
<dbReference type="PRINTS" id="PR00604">
    <property type="entry name" value="CYTCHRMECIAB"/>
</dbReference>